<name>A0A0A8XBS2_MESS1</name>
<dbReference type="Proteomes" id="UP000031014">
    <property type="component" value="Unassembled WGS sequence"/>
</dbReference>
<evidence type="ECO:0000313" key="1">
    <source>
        <dbReference type="EMBL" id="GAM16447.1"/>
    </source>
</evidence>
<gene>
    <name evidence="1" type="ORF">SAMD00020551_4659</name>
</gene>
<evidence type="ECO:0000313" key="2">
    <source>
        <dbReference type="Proteomes" id="UP000031014"/>
    </source>
</evidence>
<reference evidence="1 2" key="1">
    <citation type="submission" date="2013-06" db="EMBL/GenBank/DDBJ databases">
        <title>Whole genome shotgun sequence of Bacillus selenatarsenatis SF-1.</title>
        <authorList>
            <person name="Kuroda M."/>
            <person name="Sei K."/>
            <person name="Yamashita M."/>
            <person name="Ike M."/>
        </authorList>
    </citation>
    <scope>NUCLEOTIDE SEQUENCE [LARGE SCALE GENOMIC DNA]</scope>
    <source>
        <strain evidence="1 2">SF-1</strain>
    </source>
</reference>
<dbReference type="EMBL" id="BASE01000124">
    <property type="protein sequence ID" value="GAM16447.1"/>
    <property type="molecule type" value="Genomic_DNA"/>
</dbReference>
<organism evidence="1 2">
    <name type="scientific">Mesobacillus selenatarsenatis (strain DSM 18680 / JCM 14380 / FERM P-15431 / SF-1)</name>
    <dbReference type="NCBI Taxonomy" id="1321606"/>
    <lineage>
        <taxon>Bacteria</taxon>
        <taxon>Bacillati</taxon>
        <taxon>Bacillota</taxon>
        <taxon>Bacilli</taxon>
        <taxon>Bacillales</taxon>
        <taxon>Bacillaceae</taxon>
        <taxon>Mesobacillus</taxon>
    </lineage>
</organism>
<proteinExistence type="predicted"/>
<dbReference type="RefSeq" id="WP_041968042.1">
    <property type="nucleotide sequence ID" value="NZ_BASE01000124.1"/>
</dbReference>
<keyword evidence="2" id="KW-1185">Reference proteome</keyword>
<dbReference type="STRING" id="1321606.SAMD00020551_4659"/>
<dbReference type="Gene3D" id="1.20.1260.10">
    <property type="match status" value="2"/>
</dbReference>
<dbReference type="Pfam" id="PF11553">
    <property type="entry name" value="DUF3231"/>
    <property type="match status" value="2"/>
</dbReference>
<accession>A0A0A8XBS2</accession>
<dbReference type="InterPro" id="IPR021617">
    <property type="entry name" value="DUF3231"/>
</dbReference>
<dbReference type="AlphaFoldDB" id="A0A0A8XBS2"/>
<protein>
    <recommendedName>
        <fullName evidence="3">DUF3231 family protein</fullName>
    </recommendedName>
</protein>
<comment type="caution">
    <text evidence="1">The sequence shown here is derived from an EMBL/GenBank/DDBJ whole genome shotgun (WGS) entry which is preliminary data.</text>
</comment>
<evidence type="ECO:0008006" key="3">
    <source>
        <dbReference type="Google" id="ProtNLM"/>
    </source>
</evidence>
<sequence length="334" mass="37503">MEHNPQLTSSEVAAMWGAYMQNSMAHCIVQHFAKVNEDTSMTEIINDTLSNTKFVVDQVKSIFEKDQHALPIGFTQEDINSKAGRVYSDLFALRYIKYMASAGTVASAAFLEVLARNDVRELFSKTSAIFMKLYNDSCDLLLKKGTFVRSPTIPPMEKAEYLQDESFLSSLIGRHRPLTAVELAHISKNTETNSIGRTFLAGFSQTAQSQEVRKFMERGTEIAAKHETVFRRILIQDGVPLPTTWDSAISQSIDPPFSDKLMMFQTNSLSAISVGGYGTAIGASLRKDLGGHYTRLVTEILQYANDGIKIMINNRWMEQPPQNVDREALRNRRN</sequence>
<dbReference type="OrthoDB" id="1675670at2"/>
<dbReference type="InterPro" id="IPR012347">
    <property type="entry name" value="Ferritin-like"/>
</dbReference>